<evidence type="ECO:0000256" key="8">
    <source>
        <dbReference type="ARBA" id="ARBA00023180"/>
    </source>
</evidence>
<evidence type="ECO:0000313" key="14">
    <source>
        <dbReference type="Proteomes" id="UP001626550"/>
    </source>
</evidence>
<protein>
    <recommendedName>
        <fullName evidence="15">Glypican-5</fullName>
    </recommendedName>
</protein>
<keyword evidence="10" id="KW-0449">Lipoprotein</keyword>
<comment type="similarity">
    <text evidence="2 11">Belongs to the glypican family.</text>
</comment>
<keyword evidence="7" id="KW-0472">Membrane</keyword>
<evidence type="ECO:0000256" key="5">
    <source>
        <dbReference type="ARBA" id="ARBA00022729"/>
    </source>
</evidence>
<dbReference type="PANTHER" id="PTHR10822">
    <property type="entry name" value="GLYPICAN"/>
    <property type="match status" value="1"/>
</dbReference>
<sequence>MIIRALKMTSSLTLGLLTALLVALTASQNCGEAEINLKLLLRSYPIDSNSQNFLVEDLNETENLLYRSFSEIYGHNFKLHKRFFESFFQDLKSYVTLKNTTGLQTVLREFFKNMRSILINIIENSRNFSYDSKRIECLSMAISSADPFDGVDVRMSTRLQSTYGSVEKLLRLLVETQELLTYIRTSLPASEACVKATARLRNCDTVCRRSDASTQVPFCTGTCSSILKNCFRFVDSYPANDLEELDQFWNVLSSSFDQLIYPNERVFDFPSINKNLFMDISEAITNFQTKYSKSKSQIYGLCSQGKVRRSASLQDSNLFNWRTPRQASFPSGASPISPKLSSMDYSRLLYELKGFFVQQKNLFANSTDKLCTHVPVFETHSWNCKRLADLEK</sequence>
<name>A0ABD2QJJ8_9PLAT</name>
<keyword evidence="3" id="KW-1003">Cell membrane</keyword>
<comment type="subcellular location">
    <subcellularLocation>
        <location evidence="1">Cell membrane</location>
        <topology evidence="1">Lipid-anchor</topology>
        <topology evidence="1">GPI-anchor</topology>
    </subcellularLocation>
</comment>
<dbReference type="GO" id="GO:0005886">
    <property type="term" value="C:plasma membrane"/>
    <property type="evidence" value="ECO:0007669"/>
    <property type="project" value="UniProtKB-SubCell"/>
</dbReference>
<dbReference type="GO" id="GO:0098552">
    <property type="term" value="C:side of membrane"/>
    <property type="evidence" value="ECO:0007669"/>
    <property type="project" value="UniProtKB-KW"/>
</dbReference>
<dbReference type="AlphaFoldDB" id="A0ABD2QJJ8"/>
<evidence type="ECO:0000256" key="6">
    <source>
        <dbReference type="ARBA" id="ARBA00022974"/>
    </source>
</evidence>
<comment type="caution">
    <text evidence="13">The sequence shown here is derived from an EMBL/GenBank/DDBJ whole genome shotgun (WGS) entry which is preliminary data.</text>
</comment>
<proteinExistence type="inferred from homology"/>
<reference evidence="13 14" key="1">
    <citation type="submission" date="2024-11" db="EMBL/GenBank/DDBJ databases">
        <title>Adaptive evolution of stress response genes in parasites aligns with host niche diversity.</title>
        <authorList>
            <person name="Hahn C."/>
            <person name="Resl P."/>
        </authorList>
    </citation>
    <scope>NUCLEOTIDE SEQUENCE [LARGE SCALE GENOMIC DNA]</scope>
    <source>
        <strain evidence="13">EGGRZ-B1_66</strain>
        <tissue evidence="13">Body</tissue>
    </source>
</reference>
<keyword evidence="4" id="KW-0336">GPI-anchor</keyword>
<evidence type="ECO:0008006" key="15">
    <source>
        <dbReference type="Google" id="ProtNLM"/>
    </source>
</evidence>
<feature type="chain" id="PRO_5044849296" description="Glypican-5" evidence="12">
    <location>
        <begin position="28"/>
        <end position="392"/>
    </location>
</feature>
<evidence type="ECO:0000313" key="13">
    <source>
        <dbReference type="EMBL" id="KAL3319527.1"/>
    </source>
</evidence>
<evidence type="ECO:0000256" key="3">
    <source>
        <dbReference type="ARBA" id="ARBA00022475"/>
    </source>
</evidence>
<evidence type="ECO:0000256" key="4">
    <source>
        <dbReference type="ARBA" id="ARBA00022622"/>
    </source>
</evidence>
<dbReference type="PANTHER" id="PTHR10822:SF29">
    <property type="entry name" value="DIVISION ABNORMALLY DELAYED PROTEIN"/>
    <property type="match status" value="1"/>
</dbReference>
<evidence type="ECO:0000256" key="2">
    <source>
        <dbReference type="ARBA" id="ARBA00010260"/>
    </source>
</evidence>
<evidence type="ECO:0000256" key="12">
    <source>
        <dbReference type="SAM" id="SignalP"/>
    </source>
</evidence>
<evidence type="ECO:0000256" key="9">
    <source>
        <dbReference type="ARBA" id="ARBA00023207"/>
    </source>
</evidence>
<dbReference type="EMBL" id="JBJKFK010000128">
    <property type="protein sequence ID" value="KAL3319527.1"/>
    <property type="molecule type" value="Genomic_DNA"/>
</dbReference>
<dbReference type="InterPro" id="IPR001863">
    <property type="entry name" value="Glypican"/>
</dbReference>
<keyword evidence="14" id="KW-1185">Reference proteome</keyword>
<keyword evidence="8" id="KW-0325">Glycoprotein</keyword>
<accession>A0ABD2QJJ8</accession>
<organism evidence="13 14">
    <name type="scientific">Cichlidogyrus casuarinus</name>
    <dbReference type="NCBI Taxonomy" id="1844966"/>
    <lineage>
        <taxon>Eukaryota</taxon>
        <taxon>Metazoa</taxon>
        <taxon>Spiralia</taxon>
        <taxon>Lophotrochozoa</taxon>
        <taxon>Platyhelminthes</taxon>
        <taxon>Monogenea</taxon>
        <taxon>Monopisthocotylea</taxon>
        <taxon>Dactylogyridea</taxon>
        <taxon>Ancyrocephalidae</taxon>
        <taxon>Cichlidogyrus</taxon>
    </lineage>
</organism>
<dbReference type="Proteomes" id="UP001626550">
    <property type="component" value="Unassembled WGS sequence"/>
</dbReference>
<keyword evidence="9" id="KW-0357">Heparan sulfate</keyword>
<dbReference type="Pfam" id="PF01153">
    <property type="entry name" value="Glypican"/>
    <property type="match status" value="1"/>
</dbReference>
<evidence type="ECO:0000256" key="11">
    <source>
        <dbReference type="RuleBase" id="RU003518"/>
    </source>
</evidence>
<keyword evidence="5 12" id="KW-0732">Signal</keyword>
<keyword evidence="6" id="KW-0654">Proteoglycan</keyword>
<evidence type="ECO:0000256" key="1">
    <source>
        <dbReference type="ARBA" id="ARBA00004609"/>
    </source>
</evidence>
<feature type="signal peptide" evidence="12">
    <location>
        <begin position="1"/>
        <end position="27"/>
    </location>
</feature>
<evidence type="ECO:0000256" key="10">
    <source>
        <dbReference type="ARBA" id="ARBA00023288"/>
    </source>
</evidence>
<gene>
    <name evidence="13" type="ORF">Ciccas_001803</name>
</gene>
<evidence type="ECO:0000256" key="7">
    <source>
        <dbReference type="ARBA" id="ARBA00023136"/>
    </source>
</evidence>